<feature type="compositionally biased region" description="Low complexity" evidence="1">
    <location>
        <begin position="42"/>
        <end position="57"/>
    </location>
</feature>
<evidence type="ECO:0000313" key="2">
    <source>
        <dbReference type="EMBL" id="KIO09080.1"/>
    </source>
</evidence>
<dbReference type="Proteomes" id="UP000054217">
    <property type="component" value="Unassembled WGS sequence"/>
</dbReference>
<organism evidence="2 3">
    <name type="scientific">Pisolithus tinctorius Marx 270</name>
    <dbReference type="NCBI Taxonomy" id="870435"/>
    <lineage>
        <taxon>Eukaryota</taxon>
        <taxon>Fungi</taxon>
        <taxon>Dikarya</taxon>
        <taxon>Basidiomycota</taxon>
        <taxon>Agaricomycotina</taxon>
        <taxon>Agaricomycetes</taxon>
        <taxon>Agaricomycetidae</taxon>
        <taxon>Boletales</taxon>
        <taxon>Sclerodermatineae</taxon>
        <taxon>Pisolithaceae</taxon>
        <taxon>Pisolithus</taxon>
    </lineage>
</organism>
<accession>A0A0C3P6V8</accession>
<reference evidence="2 3" key="1">
    <citation type="submission" date="2014-04" db="EMBL/GenBank/DDBJ databases">
        <authorList>
            <consortium name="DOE Joint Genome Institute"/>
            <person name="Kuo A."/>
            <person name="Kohler A."/>
            <person name="Costa M.D."/>
            <person name="Nagy L.G."/>
            <person name="Floudas D."/>
            <person name="Copeland A."/>
            <person name="Barry K.W."/>
            <person name="Cichocki N."/>
            <person name="Veneault-Fourrey C."/>
            <person name="LaButti K."/>
            <person name="Lindquist E.A."/>
            <person name="Lipzen A."/>
            <person name="Lundell T."/>
            <person name="Morin E."/>
            <person name="Murat C."/>
            <person name="Sun H."/>
            <person name="Tunlid A."/>
            <person name="Henrissat B."/>
            <person name="Grigoriev I.V."/>
            <person name="Hibbett D.S."/>
            <person name="Martin F."/>
            <person name="Nordberg H.P."/>
            <person name="Cantor M.N."/>
            <person name="Hua S.X."/>
        </authorList>
    </citation>
    <scope>NUCLEOTIDE SEQUENCE [LARGE SCALE GENOMIC DNA]</scope>
    <source>
        <strain evidence="2 3">Marx 270</strain>
    </source>
</reference>
<dbReference type="InParanoid" id="A0A0C3P6V8"/>
<dbReference type="OrthoDB" id="3066210at2759"/>
<feature type="region of interest" description="Disordered" evidence="1">
    <location>
        <begin position="1"/>
        <end position="115"/>
    </location>
</feature>
<proteinExistence type="predicted"/>
<sequence length="336" mass="36851">MAPKRDAPQPKEALSVPETASPARDTPPTTPRDHPACDDPDYSSTLSTDTLPSTCPPIAGDVPAPKETIPSHLEESPNPPPKPTTSNNPYPSSVIPGTIATVGPPPDSRLFDPEHISTCPEPLLKRIEVLSSYSNGDANTFALGHILPCATWGIADLYEDCSKILCNPKTNEPVNIWILGHITNTWFMKDGAPDSQCSVTVLPLSTRIGQYANTLLSKFSNLTLPPNEYDHGLIHTVHWQSPRSGGSTLFNSIYDAREVLKTKSSMKKLDISYLEKCALVLLETHFNRYRQKDENGQWTISRTQFELQAIYLLQDPCLPDSDHNTDSGVEIAGLTI</sequence>
<gene>
    <name evidence="2" type="ORF">M404DRAFT_22289</name>
</gene>
<protein>
    <submittedName>
        <fullName evidence="2">Uncharacterized protein</fullName>
    </submittedName>
</protein>
<feature type="compositionally biased region" description="Low complexity" evidence="1">
    <location>
        <begin position="84"/>
        <end position="93"/>
    </location>
</feature>
<keyword evidence="3" id="KW-1185">Reference proteome</keyword>
<evidence type="ECO:0000313" key="3">
    <source>
        <dbReference type="Proteomes" id="UP000054217"/>
    </source>
</evidence>
<dbReference type="EMBL" id="KN831955">
    <property type="protein sequence ID" value="KIO09080.1"/>
    <property type="molecule type" value="Genomic_DNA"/>
</dbReference>
<name>A0A0C3P6V8_PISTI</name>
<dbReference type="AlphaFoldDB" id="A0A0C3P6V8"/>
<dbReference type="HOGENOM" id="CLU_045158_0_0_1"/>
<evidence type="ECO:0000256" key="1">
    <source>
        <dbReference type="SAM" id="MobiDB-lite"/>
    </source>
</evidence>
<reference evidence="3" key="2">
    <citation type="submission" date="2015-01" db="EMBL/GenBank/DDBJ databases">
        <title>Evolutionary Origins and Diversification of the Mycorrhizal Mutualists.</title>
        <authorList>
            <consortium name="DOE Joint Genome Institute"/>
            <consortium name="Mycorrhizal Genomics Consortium"/>
            <person name="Kohler A."/>
            <person name="Kuo A."/>
            <person name="Nagy L.G."/>
            <person name="Floudas D."/>
            <person name="Copeland A."/>
            <person name="Barry K.W."/>
            <person name="Cichocki N."/>
            <person name="Veneault-Fourrey C."/>
            <person name="LaButti K."/>
            <person name="Lindquist E.A."/>
            <person name="Lipzen A."/>
            <person name="Lundell T."/>
            <person name="Morin E."/>
            <person name="Murat C."/>
            <person name="Riley R."/>
            <person name="Ohm R."/>
            <person name="Sun H."/>
            <person name="Tunlid A."/>
            <person name="Henrissat B."/>
            <person name="Grigoriev I.V."/>
            <person name="Hibbett D.S."/>
            <person name="Martin F."/>
        </authorList>
    </citation>
    <scope>NUCLEOTIDE SEQUENCE [LARGE SCALE GENOMIC DNA]</scope>
    <source>
        <strain evidence="3">Marx 270</strain>
    </source>
</reference>